<reference evidence="7" key="1">
    <citation type="submission" date="2022-11" db="EMBL/GenBank/DDBJ databases">
        <authorList>
            <person name="Petersen C."/>
        </authorList>
    </citation>
    <scope>NUCLEOTIDE SEQUENCE</scope>
    <source>
        <strain evidence="7">IBT 23319</strain>
    </source>
</reference>
<comment type="similarity">
    <text evidence="4">Belongs to the bZIP family. YAP subfamily.</text>
</comment>
<gene>
    <name evidence="7" type="ORF">N7469_004507</name>
</gene>
<proteinExistence type="inferred from homology"/>
<comment type="subcellular location">
    <subcellularLocation>
        <location evidence="2">Cytoplasm</location>
    </subcellularLocation>
    <subcellularLocation>
        <location evidence="1">Nucleus</location>
    </subcellularLocation>
</comment>
<dbReference type="GO" id="GO:0000976">
    <property type="term" value="F:transcription cis-regulatory region binding"/>
    <property type="evidence" value="ECO:0007669"/>
    <property type="project" value="InterPro"/>
</dbReference>
<feature type="compositionally biased region" description="Polar residues" evidence="5">
    <location>
        <begin position="155"/>
        <end position="164"/>
    </location>
</feature>
<dbReference type="RefSeq" id="XP_056502839.1">
    <property type="nucleotide sequence ID" value="XM_056643427.1"/>
</dbReference>
<dbReference type="Proteomes" id="UP001147733">
    <property type="component" value="Unassembled WGS sequence"/>
</dbReference>
<dbReference type="Pfam" id="PF00170">
    <property type="entry name" value="bZIP_1"/>
    <property type="match status" value="1"/>
</dbReference>
<evidence type="ECO:0000259" key="6">
    <source>
        <dbReference type="PROSITE" id="PS50217"/>
    </source>
</evidence>
<dbReference type="InterPro" id="IPR050936">
    <property type="entry name" value="AP-1-like"/>
</dbReference>
<feature type="compositionally biased region" description="Low complexity" evidence="5">
    <location>
        <begin position="20"/>
        <end position="32"/>
    </location>
</feature>
<feature type="region of interest" description="Disordered" evidence="5">
    <location>
        <begin position="1"/>
        <end position="167"/>
    </location>
</feature>
<feature type="region of interest" description="Disordered" evidence="5">
    <location>
        <begin position="186"/>
        <end position="209"/>
    </location>
</feature>
<dbReference type="PANTHER" id="PTHR40621:SF8">
    <property type="entry name" value="AP-1-LIKE TRANSCRIPTION FACTOR YAP3"/>
    <property type="match status" value="1"/>
</dbReference>
<dbReference type="GO" id="GO:0005737">
    <property type="term" value="C:cytoplasm"/>
    <property type="evidence" value="ECO:0007669"/>
    <property type="project" value="UniProtKB-SubCell"/>
</dbReference>
<dbReference type="SMART" id="SM00338">
    <property type="entry name" value="BRLZ"/>
    <property type="match status" value="1"/>
</dbReference>
<evidence type="ECO:0000313" key="7">
    <source>
        <dbReference type="EMBL" id="KAJ5235339.1"/>
    </source>
</evidence>
<dbReference type="Gene3D" id="1.10.238.100">
    <property type="entry name" value="YAP1 redox domain. Chain B"/>
    <property type="match status" value="1"/>
</dbReference>
<dbReference type="Gene3D" id="1.20.5.170">
    <property type="match status" value="1"/>
</dbReference>
<feature type="compositionally biased region" description="Polar residues" evidence="5">
    <location>
        <begin position="75"/>
        <end position="86"/>
    </location>
</feature>
<evidence type="ECO:0000256" key="3">
    <source>
        <dbReference type="ARBA" id="ARBA00023242"/>
    </source>
</evidence>
<dbReference type="InterPro" id="IPR046347">
    <property type="entry name" value="bZIP_sf"/>
</dbReference>
<sequence>MDYSNYPGHQSQPYSLYGLPTPDQQSQSQPPSNDALRDPFSLNTYNQYFPGFDPSVRLDGSSSFVPPPHSPPDSFTKTSVSSNDPHTNAKLDPSSLDGDENPYADPTLGRSSSEEKESMTPAQTKRKAQNRAAQRAFRERKERHVKDLEDKVTSLEESSTSLQADNERLKRELAKYATENEILRATSHPLNGSSGGQAKQESEPAVTGPMKYTPTDFYSHLIPEGSSWATHPGSKPISPQSPLQHRVTVCQSTGEKLLGPGATWDFIQNHELFKLGQVDVGMVTERLKGLAQCDGQGPAFKEGQVRLAIEQSAEDRDELL</sequence>
<evidence type="ECO:0000256" key="2">
    <source>
        <dbReference type="ARBA" id="ARBA00004496"/>
    </source>
</evidence>
<dbReference type="PROSITE" id="PS00036">
    <property type="entry name" value="BZIP_BASIC"/>
    <property type="match status" value="1"/>
</dbReference>
<protein>
    <recommendedName>
        <fullName evidence="6">BZIP domain-containing protein</fullName>
    </recommendedName>
</protein>
<evidence type="ECO:0000256" key="4">
    <source>
        <dbReference type="ARBA" id="ARBA00038132"/>
    </source>
</evidence>
<dbReference type="AlphaFoldDB" id="A0A9W9P4L9"/>
<keyword evidence="8" id="KW-1185">Reference proteome</keyword>
<dbReference type="GeneID" id="81382594"/>
<dbReference type="EMBL" id="JAPQKT010000003">
    <property type="protein sequence ID" value="KAJ5235339.1"/>
    <property type="molecule type" value="Genomic_DNA"/>
</dbReference>
<dbReference type="FunFam" id="1.20.5.170:FF:000067">
    <property type="entry name" value="BZIP transcription factor"/>
    <property type="match status" value="1"/>
</dbReference>
<evidence type="ECO:0000256" key="5">
    <source>
        <dbReference type="SAM" id="MobiDB-lite"/>
    </source>
</evidence>
<dbReference type="GO" id="GO:0034599">
    <property type="term" value="P:cellular response to oxidative stress"/>
    <property type="evidence" value="ECO:0007669"/>
    <property type="project" value="UniProtKB-ARBA"/>
</dbReference>
<dbReference type="PROSITE" id="PS50217">
    <property type="entry name" value="BZIP"/>
    <property type="match status" value="1"/>
</dbReference>
<dbReference type="PANTHER" id="PTHR40621">
    <property type="entry name" value="TRANSCRIPTION FACTOR KAPC-RELATED"/>
    <property type="match status" value="1"/>
</dbReference>
<comment type="caution">
    <text evidence="7">The sequence shown here is derived from an EMBL/GenBank/DDBJ whole genome shotgun (WGS) entry which is preliminary data.</text>
</comment>
<dbReference type="SUPFAM" id="SSF57959">
    <property type="entry name" value="Leucine zipper domain"/>
    <property type="match status" value="1"/>
</dbReference>
<accession>A0A9W9P4L9</accession>
<feature type="domain" description="BZIP" evidence="6">
    <location>
        <begin position="120"/>
        <end position="183"/>
    </location>
</feature>
<feature type="compositionally biased region" description="Basic and acidic residues" evidence="5">
    <location>
        <begin position="136"/>
        <end position="154"/>
    </location>
</feature>
<name>A0A9W9P4L9_PENCI</name>
<dbReference type="InterPro" id="IPR004827">
    <property type="entry name" value="bZIP"/>
</dbReference>
<keyword evidence="3" id="KW-0539">Nucleus</keyword>
<dbReference type="CDD" id="cd14688">
    <property type="entry name" value="bZIP_YAP"/>
    <property type="match status" value="1"/>
</dbReference>
<reference evidence="7" key="2">
    <citation type="journal article" date="2023" name="IMA Fungus">
        <title>Comparative genomic study of the Penicillium genus elucidates a diverse pangenome and 15 lateral gene transfer events.</title>
        <authorList>
            <person name="Petersen C."/>
            <person name="Sorensen T."/>
            <person name="Nielsen M.R."/>
            <person name="Sondergaard T.E."/>
            <person name="Sorensen J.L."/>
            <person name="Fitzpatrick D.A."/>
            <person name="Frisvad J.C."/>
            <person name="Nielsen K.L."/>
        </authorList>
    </citation>
    <scope>NUCLEOTIDE SEQUENCE</scope>
    <source>
        <strain evidence="7">IBT 23319</strain>
    </source>
</reference>
<dbReference type="GO" id="GO:0090575">
    <property type="term" value="C:RNA polymerase II transcription regulator complex"/>
    <property type="evidence" value="ECO:0007669"/>
    <property type="project" value="TreeGrafter"/>
</dbReference>
<evidence type="ECO:0000256" key="1">
    <source>
        <dbReference type="ARBA" id="ARBA00004123"/>
    </source>
</evidence>
<dbReference type="OrthoDB" id="4940293at2759"/>
<feature type="compositionally biased region" description="Polar residues" evidence="5">
    <location>
        <begin position="188"/>
        <end position="199"/>
    </location>
</feature>
<organism evidence="7 8">
    <name type="scientific">Penicillium citrinum</name>
    <dbReference type="NCBI Taxonomy" id="5077"/>
    <lineage>
        <taxon>Eukaryota</taxon>
        <taxon>Fungi</taxon>
        <taxon>Dikarya</taxon>
        <taxon>Ascomycota</taxon>
        <taxon>Pezizomycotina</taxon>
        <taxon>Eurotiomycetes</taxon>
        <taxon>Eurotiomycetidae</taxon>
        <taxon>Eurotiales</taxon>
        <taxon>Aspergillaceae</taxon>
        <taxon>Penicillium</taxon>
    </lineage>
</organism>
<evidence type="ECO:0000313" key="8">
    <source>
        <dbReference type="Proteomes" id="UP001147733"/>
    </source>
</evidence>
<feature type="region of interest" description="Disordered" evidence="5">
    <location>
        <begin position="226"/>
        <end position="245"/>
    </location>
</feature>
<dbReference type="GO" id="GO:0001228">
    <property type="term" value="F:DNA-binding transcription activator activity, RNA polymerase II-specific"/>
    <property type="evidence" value="ECO:0007669"/>
    <property type="project" value="TreeGrafter"/>
</dbReference>